<accession>A0A9P7QY36</accession>
<feature type="transmembrane region" description="Helical" evidence="2">
    <location>
        <begin position="390"/>
        <end position="413"/>
    </location>
</feature>
<dbReference type="InterPro" id="IPR021840">
    <property type="entry name" value="DUF3433"/>
</dbReference>
<gene>
    <name evidence="3" type="ORF">JMJ77_009391</name>
</gene>
<feature type="region of interest" description="Disordered" evidence="1">
    <location>
        <begin position="712"/>
        <end position="739"/>
    </location>
</feature>
<feature type="transmembrane region" description="Helical" evidence="2">
    <location>
        <begin position="543"/>
        <end position="567"/>
    </location>
</feature>
<feature type="transmembrane region" description="Helical" evidence="2">
    <location>
        <begin position="94"/>
        <end position="118"/>
    </location>
</feature>
<evidence type="ECO:0000313" key="4">
    <source>
        <dbReference type="Proteomes" id="UP000699042"/>
    </source>
</evidence>
<organism evidence="3 4">
    <name type="scientific">Colletotrichum scovillei</name>
    <dbReference type="NCBI Taxonomy" id="1209932"/>
    <lineage>
        <taxon>Eukaryota</taxon>
        <taxon>Fungi</taxon>
        <taxon>Dikarya</taxon>
        <taxon>Ascomycota</taxon>
        <taxon>Pezizomycotina</taxon>
        <taxon>Sordariomycetes</taxon>
        <taxon>Hypocreomycetidae</taxon>
        <taxon>Glomerellales</taxon>
        <taxon>Glomerellaceae</taxon>
        <taxon>Colletotrichum</taxon>
        <taxon>Colletotrichum acutatum species complex</taxon>
    </lineage>
</organism>
<evidence type="ECO:0000313" key="3">
    <source>
        <dbReference type="EMBL" id="KAG7045308.1"/>
    </source>
</evidence>
<feature type="region of interest" description="Disordered" evidence="1">
    <location>
        <begin position="325"/>
        <end position="366"/>
    </location>
</feature>
<feature type="transmembrane region" description="Helical" evidence="2">
    <location>
        <begin position="160"/>
        <end position="182"/>
    </location>
</feature>
<dbReference type="Pfam" id="PF11915">
    <property type="entry name" value="DUF3433"/>
    <property type="match status" value="1"/>
</dbReference>
<sequence>MASRSQAEGLSQGPPRTGSPTPDVSSTHENGASKETTATGLTTVPTIPKRDKLDYRSFILSNTALFSSITINCGILAGLIVFEKRTSFVVSTPAYYALLALLILIGTCTVAHLEAVLLNLFRMMPFILCAQKEGATAGETILRSYFPAPSFRVAWGTKNWLLILAYTIYIPSYSIIGFKSALLYQSWDDTHFRLHVNDWACYTLIAFYSVIQLYLIIVVIYLWQRKTGLRWDPVSIADILVLFRHSNVPKYFEGSSIAKRESMFENLEKIQIYLRYWEAENGKCWHGFGTDDTELEDALADVKAKSSNPNGDPRIVQSTVELRNLTGNSSDHPNQSPNASPRVSSECIPVKRSESRSYPDSSDDGKSSMIPIRTLALIRYNSAWAVANPLFAYIHFSLAFSLMVLFIVGISITPSVTPDGGYCWKSQNLSRNWGIVLFDVVPTTTVSFLSIFWTTLSLFVAHTEPLARMARPSEPGEPAKNTLLLNYTCSFLPVRIYNAFMNKHWKLVRIMFWELLQRLFPTLIGSSIIVYSRAHGDRCAVCFSMPLFVVVIAGLASCAGLVFFELIQASVFRRTPRGYLSIADIISWSSTSRLLHREADSKKSGESKFDIDDPLDMDVHGEKGKRWYMQSRLELQLKQYRLGYAKVPGQEYHAFGITDEPPEILPEVRSTGLARRLKLIPQTTEESGFPSELDIVMRNRFKTFEIVPLKSEHTNVPLDNGRTVQPQGGNEPEQTGEDP</sequence>
<name>A0A9P7QY36_9PEZI</name>
<dbReference type="PANTHER" id="PTHR37544:SF3">
    <property type="entry name" value="SPRAY"/>
    <property type="match status" value="1"/>
</dbReference>
<keyword evidence="2" id="KW-0472">Membrane</keyword>
<proteinExistence type="predicted"/>
<comment type="caution">
    <text evidence="3">The sequence shown here is derived from an EMBL/GenBank/DDBJ whole genome shotgun (WGS) entry which is preliminary data.</text>
</comment>
<dbReference type="EMBL" id="JAESDN010000009">
    <property type="protein sequence ID" value="KAG7045308.1"/>
    <property type="molecule type" value="Genomic_DNA"/>
</dbReference>
<feature type="compositionally biased region" description="Polar residues" evidence="1">
    <location>
        <begin position="325"/>
        <end position="343"/>
    </location>
</feature>
<feature type="region of interest" description="Disordered" evidence="1">
    <location>
        <begin position="1"/>
        <end position="43"/>
    </location>
</feature>
<protein>
    <submittedName>
        <fullName evidence="3">Phosphoribosylaminoimidazole-succinocarboxamide synthase</fullName>
    </submittedName>
</protein>
<feature type="compositionally biased region" description="Polar residues" evidence="1">
    <location>
        <begin position="18"/>
        <end position="43"/>
    </location>
</feature>
<evidence type="ECO:0000256" key="1">
    <source>
        <dbReference type="SAM" id="MobiDB-lite"/>
    </source>
</evidence>
<keyword evidence="2" id="KW-1133">Transmembrane helix</keyword>
<evidence type="ECO:0000256" key="2">
    <source>
        <dbReference type="SAM" id="Phobius"/>
    </source>
</evidence>
<feature type="transmembrane region" description="Helical" evidence="2">
    <location>
        <begin position="202"/>
        <end position="223"/>
    </location>
</feature>
<keyword evidence="2" id="KW-0812">Transmembrane</keyword>
<dbReference type="PANTHER" id="PTHR37544">
    <property type="entry name" value="SPRAY-RELATED"/>
    <property type="match status" value="1"/>
</dbReference>
<feature type="transmembrane region" description="Helical" evidence="2">
    <location>
        <begin position="433"/>
        <end position="461"/>
    </location>
</feature>
<reference evidence="3" key="1">
    <citation type="submission" date="2021-05" db="EMBL/GenBank/DDBJ databases">
        <title>Comparative genomics of three Colletotrichum scovillei strains and genetic complementation revealed genes involved fungal growth and virulence on chili pepper.</title>
        <authorList>
            <person name="Hsieh D.-K."/>
            <person name="Chuang S.-C."/>
            <person name="Chen C.-Y."/>
            <person name="Chao Y.-T."/>
            <person name="Lu M.-Y.J."/>
            <person name="Lee M.-H."/>
            <person name="Shih M.-C."/>
        </authorList>
    </citation>
    <scope>NUCLEOTIDE SEQUENCE</scope>
    <source>
        <strain evidence="3">Coll-153</strain>
    </source>
</reference>
<dbReference type="Proteomes" id="UP000699042">
    <property type="component" value="Unassembled WGS sequence"/>
</dbReference>
<feature type="transmembrane region" description="Helical" evidence="2">
    <location>
        <begin position="58"/>
        <end position="82"/>
    </location>
</feature>
<keyword evidence="4" id="KW-1185">Reference proteome</keyword>
<dbReference type="AlphaFoldDB" id="A0A9P7QY36"/>